<evidence type="ECO:0000313" key="2">
    <source>
        <dbReference type="EMBL" id="MFD3393543.1"/>
    </source>
</evidence>
<dbReference type="InterPro" id="IPR032854">
    <property type="entry name" value="ALKBH3"/>
</dbReference>
<proteinExistence type="predicted"/>
<dbReference type="PROSITE" id="PS51471">
    <property type="entry name" value="FE2OG_OXY"/>
    <property type="match status" value="1"/>
</dbReference>
<dbReference type="PANTHER" id="PTHR31212">
    <property type="entry name" value="ALPHA-KETOGLUTARATE-DEPENDENT DIOXYGENASE ALKB HOMOLOG 3"/>
    <property type="match status" value="1"/>
</dbReference>
<keyword evidence="2" id="KW-0560">Oxidoreductase</keyword>
<feature type="domain" description="Fe2OG dioxygenase" evidence="1">
    <location>
        <begin position="103"/>
        <end position="200"/>
    </location>
</feature>
<dbReference type="InterPro" id="IPR005123">
    <property type="entry name" value="Oxoglu/Fe-dep_dioxygenase_dom"/>
</dbReference>
<dbReference type="GO" id="GO:0051213">
    <property type="term" value="F:dioxygenase activity"/>
    <property type="evidence" value="ECO:0007669"/>
    <property type="project" value="UniProtKB-KW"/>
</dbReference>
<dbReference type="PANTHER" id="PTHR31212:SF4">
    <property type="entry name" value="ALPHA-KETOGLUTARATE-DEPENDENT DIOXYGENASE ALKB HOMOLOG 3"/>
    <property type="match status" value="1"/>
</dbReference>
<organism evidence="2 3">
    <name type="scientific">Aquirufa avitistagni</name>
    <dbReference type="NCBI Taxonomy" id="3104728"/>
    <lineage>
        <taxon>Bacteria</taxon>
        <taxon>Pseudomonadati</taxon>
        <taxon>Bacteroidota</taxon>
        <taxon>Cytophagia</taxon>
        <taxon>Cytophagales</taxon>
        <taxon>Flectobacillaceae</taxon>
        <taxon>Aquirufa</taxon>
    </lineage>
</organism>
<dbReference type="EMBL" id="JBBKXZ010000001">
    <property type="protein sequence ID" value="MFD3393543.1"/>
    <property type="molecule type" value="Genomic_DNA"/>
</dbReference>
<dbReference type="SUPFAM" id="SSF51197">
    <property type="entry name" value="Clavaminate synthase-like"/>
    <property type="match status" value="1"/>
</dbReference>
<name>A0ABW6DDI6_9BACT</name>
<keyword evidence="2" id="KW-0223">Dioxygenase</keyword>
<dbReference type="InterPro" id="IPR027450">
    <property type="entry name" value="AlkB-like"/>
</dbReference>
<sequence>MLSLFSTPESQNYLPLDGTVHYYPTFLSISEANHFQRIFEESIPWESDVVHLFGKTIPMRRKMAWFADGQRRYTYSGSAKFVNPWTDELLELKNRLEKHLNLTFNGCLLNYYHDGADGMGWHADDEKSIQPNSCIASISLGASRNFDFKHRQTGQKVRIPLLHGSLLVMQGETQQHWLHALPKSLKVQVPRVNLTFRQMV</sequence>
<dbReference type="Pfam" id="PF13532">
    <property type="entry name" value="2OG-FeII_Oxy_2"/>
    <property type="match status" value="1"/>
</dbReference>
<dbReference type="RefSeq" id="WP_377982272.1">
    <property type="nucleotide sequence ID" value="NZ_JBBKXZ010000001.1"/>
</dbReference>
<accession>A0ABW6DDI6</accession>
<evidence type="ECO:0000313" key="3">
    <source>
        <dbReference type="Proteomes" id="UP001598138"/>
    </source>
</evidence>
<dbReference type="Gene3D" id="2.60.120.590">
    <property type="entry name" value="Alpha-ketoglutarate-dependent dioxygenase AlkB-like"/>
    <property type="match status" value="1"/>
</dbReference>
<comment type="caution">
    <text evidence="2">The sequence shown here is derived from an EMBL/GenBank/DDBJ whole genome shotgun (WGS) entry which is preliminary data.</text>
</comment>
<dbReference type="Proteomes" id="UP001598138">
    <property type="component" value="Unassembled WGS sequence"/>
</dbReference>
<dbReference type="InterPro" id="IPR037151">
    <property type="entry name" value="AlkB-like_sf"/>
</dbReference>
<protein>
    <submittedName>
        <fullName evidence="2">Alpha-ketoglutarate-dependent dioxygenase AlkB</fullName>
    </submittedName>
</protein>
<evidence type="ECO:0000259" key="1">
    <source>
        <dbReference type="PROSITE" id="PS51471"/>
    </source>
</evidence>
<keyword evidence="3" id="KW-1185">Reference proteome</keyword>
<gene>
    <name evidence="2" type="ORF">U0R10_02805</name>
</gene>
<reference evidence="2 3" key="1">
    <citation type="submission" date="2024-03" db="EMBL/GenBank/DDBJ databases">
        <title>Aquirufa genome sequencing.</title>
        <authorList>
            <person name="Pitt A."/>
            <person name="Hahn M.W."/>
        </authorList>
    </citation>
    <scope>NUCLEOTIDE SEQUENCE [LARGE SCALE GENOMIC DNA]</scope>
    <source>
        <strain evidence="2 3">OSTEICH-129V</strain>
    </source>
</reference>